<dbReference type="KEGG" id="faf:OE104_11355"/>
<evidence type="ECO:0000313" key="2">
    <source>
        <dbReference type="Proteomes" id="UP001164718"/>
    </source>
</evidence>
<proteinExistence type="predicted"/>
<accession>A0A9E8LUR4</accession>
<name>A0A9E8LUR4_9BACI</name>
<sequence>MLKVAGEDENMGHLSIIAKIDGSPSHLHRFHCHPLSKGPLLVKAALNVFGSKNGNVPYVPEDTFELRRLREDYESFVEDFKVSDKKDADAMAFEEGYGALLSVISHSYFDTYNNAVQAFAPYEGYCAEQYAMWKKVDYFNYRIKWYAETAPTVREKVLSEDFWNVSFSAKEMVKGLVHRLASLTQPSVSPETLKQVEVDLGIDDIPLNKDVEKFYLQLEESLERHLVESVKEPITN</sequence>
<protein>
    <submittedName>
        <fullName evidence="1">Uncharacterized protein</fullName>
    </submittedName>
</protein>
<keyword evidence="2" id="KW-1185">Reference proteome</keyword>
<dbReference type="AlphaFoldDB" id="A0A9E8LUR4"/>
<dbReference type="RefSeq" id="WP_275416957.1">
    <property type="nucleotide sequence ID" value="NZ_CP106878.1"/>
</dbReference>
<organism evidence="1 2">
    <name type="scientific">Fervidibacillus albus</name>
    <dbReference type="NCBI Taxonomy" id="2980026"/>
    <lineage>
        <taxon>Bacteria</taxon>
        <taxon>Bacillati</taxon>
        <taxon>Bacillota</taxon>
        <taxon>Bacilli</taxon>
        <taxon>Bacillales</taxon>
        <taxon>Bacillaceae</taxon>
        <taxon>Fervidibacillus</taxon>
    </lineage>
</organism>
<gene>
    <name evidence="1" type="ORF">OE104_11355</name>
</gene>
<dbReference type="EMBL" id="CP106878">
    <property type="protein sequence ID" value="WAA09174.1"/>
    <property type="molecule type" value="Genomic_DNA"/>
</dbReference>
<evidence type="ECO:0000313" key="1">
    <source>
        <dbReference type="EMBL" id="WAA09174.1"/>
    </source>
</evidence>
<reference evidence="1" key="1">
    <citation type="submission" date="2022-09" db="EMBL/GenBank/DDBJ databases">
        <title>Complete Genomes of Fervidibacillus albus and Fervidibacillus halotolerans isolated from tidal flat sediments.</title>
        <authorList>
            <person name="Kwon K.K."/>
            <person name="Yang S.-H."/>
            <person name="Park M.J."/>
            <person name="Oh H.-M."/>
        </authorList>
    </citation>
    <scope>NUCLEOTIDE SEQUENCE</scope>
    <source>
        <strain evidence="1">MEBiC13591</strain>
    </source>
</reference>
<dbReference type="Proteomes" id="UP001164718">
    <property type="component" value="Chromosome"/>
</dbReference>